<comment type="catalytic activity">
    <reaction evidence="11 13">
        <text>myo-inositol + O2 = D-glucuronate + H2O + H(+)</text>
        <dbReference type="Rhea" id="RHEA:23696"/>
        <dbReference type="ChEBI" id="CHEBI:15377"/>
        <dbReference type="ChEBI" id="CHEBI:15378"/>
        <dbReference type="ChEBI" id="CHEBI:15379"/>
        <dbReference type="ChEBI" id="CHEBI:17268"/>
        <dbReference type="ChEBI" id="CHEBI:58720"/>
        <dbReference type="EC" id="1.13.99.1"/>
    </reaction>
</comment>
<reference evidence="14" key="1">
    <citation type="journal article" date="2022" name="IScience">
        <title>Evolution of zygomycete secretomes and the origins of terrestrial fungal ecologies.</title>
        <authorList>
            <person name="Chang Y."/>
            <person name="Wang Y."/>
            <person name="Mondo S."/>
            <person name="Ahrendt S."/>
            <person name="Andreopoulos W."/>
            <person name="Barry K."/>
            <person name="Beard J."/>
            <person name="Benny G.L."/>
            <person name="Blankenship S."/>
            <person name="Bonito G."/>
            <person name="Cuomo C."/>
            <person name="Desiro A."/>
            <person name="Gervers K.A."/>
            <person name="Hundley H."/>
            <person name="Kuo A."/>
            <person name="LaButti K."/>
            <person name="Lang B.F."/>
            <person name="Lipzen A."/>
            <person name="O'Donnell K."/>
            <person name="Pangilinan J."/>
            <person name="Reynolds N."/>
            <person name="Sandor L."/>
            <person name="Smith M.E."/>
            <person name="Tsang A."/>
            <person name="Grigoriev I.V."/>
            <person name="Stajich J.E."/>
            <person name="Spatafora J.W."/>
        </authorList>
    </citation>
    <scope>NUCLEOTIDE SEQUENCE</scope>
    <source>
        <strain evidence="14">RSA 2281</strain>
    </source>
</reference>
<evidence type="ECO:0000256" key="10">
    <source>
        <dbReference type="ARBA" id="ARBA00029668"/>
    </source>
</evidence>
<comment type="similarity">
    <text evidence="3 13">Belongs to the myo-inositol oxygenase family.</text>
</comment>
<keyword evidence="9 12" id="KW-0408">Iron</keyword>
<dbReference type="PANTHER" id="PTHR12588:SF0">
    <property type="entry name" value="INOSITOL OXYGENASE"/>
    <property type="match status" value="1"/>
</dbReference>
<dbReference type="Proteomes" id="UP001209540">
    <property type="component" value="Unassembled WGS sequence"/>
</dbReference>
<comment type="caution">
    <text evidence="14">The sequence shown here is derived from an EMBL/GenBank/DDBJ whole genome shotgun (WGS) entry which is preliminary data.</text>
</comment>
<dbReference type="PANTHER" id="PTHR12588">
    <property type="entry name" value="MYOINOSITOL OXYGENASE"/>
    <property type="match status" value="1"/>
</dbReference>
<protein>
    <recommendedName>
        <fullName evidence="5 13">Inositol oxygenase</fullName>
        <ecNumber evidence="4 13">1.13.99.1</ecNumber>
    </recommendedName>
    <alternativeName>
        <fullName evidence="10 13">Myo-inositol oxygenase</fullName>
    </alternativeName>
</protein>
<keyword evidence="7 12" id="KW-0479">Metal-binding</keyword>
<comment type="pathway">
    <text evidence="2 13">Polyol metabolism; myo-inositol degradation into D-glucuronate; D-glucuronate from myo-inositol: step 1/1.</text>
</comment>
<accession>A0AAD5JQJ9</accession>
<name>A0AAD5JQJ9_9FUNG</name>
<organism evidence="14 15">
    <name type="scientific">Phascolomyces articulosus</name>
    <dbReference type="NCBI Taxonomy" id="60185"/>
    <lineage>
        <taxon>Eukaryota</taxon>
        <taxon>Fungi</taxon>
        <taxon>Fungi incertae sedis</taxon>
        <taxon>Mucoromycota</taxon>
        <taxon>Mucoromycotina</taxon>
        <taxon>Mucoromycetes</taxon>
        <taxon>Mucorales</taxon>
        <taxon>Lichtheimiaceae</taxon>
        <taxon>Phascolomyces</taxon>
    </lineage>
</organism>
<dbReference type="EC" id="1.13.99.1" evidence="4 13"/>
<keyword evidence="8 13" id="KW-0560">Oxidoreductase</keyword>
<evidence type="ECO:0000256" key="3">
    <source>
        <dbReference type="ARBA" id="ARBA00005286"/>
    </source>
</evidence>
<evidence type="ECO:0000256" key="7">
    <source>
        <dbReference type="ARBA" id="ARBA00022723"/>
    </source>
</evidence>
<evidence type="ECO:0000256" key="12">
    <source>
        <dbReference type="PIRSR" id="PIRSR607828-2"/>
    </source>
</evidence>
<dbReference type="GO" id="GO:0050113">
    <property type="term" value="F:inositol oxygenase activity"/>
    <property type="evidence" value="ECO:0007669"/>
    <property type="project" value="UniProtKB-UniRule"/>
</dbReference>
<evidence type="ECO:0000256" key="13">
    <source>
        <dbReference type="RuleBase" id="RU367039"/>
    </source>
</evidence>
<evidence type="ECO:0000256" key="2">
    <source>
        <dbReference type="ARBA" id="ARBA00005167"/>
    </source>
</evidence>
<dbReference type="Gene3D" id="1.10.3210.10">
    <property type="entry name" value="Hypothetical protein af1432"/>
    <property type="match status" value="1"/>
</dbReference>
<feature type="binding site" evidence="12">
    <location>
        <position position="224"/>
    </location>
    <ligand>
        <name>Fe cation</name>
        <dbReference type="ChEBI" id="CHEBI:24875"/>
        <label>1</label>
    </ligand>
</feature>
<dbReference type="SUPFAM" id="SSF109604">
    <property type="entry name" value="HD-domain/PDEase-like"/>
    <property type="match status" value="1"/>
</dbReference>
<comment type="cofactor">
    <cofactor evidence="12 13">
        <name>Fe cation</name>
        <dbReference type="ChEBI" id="CHEBI:24875"/>
    </cofactor>
    <text evidence="12 13">Binds 2 iron ions per subunit.</text>
</comment>
<dbReference type="GO" id="GO:0005737">
    <property type="term" value="C:cytoplasm"/>
    <property type="evidence" value="ECO:0007669"/>
    <property type="project" value="UniProtKB-SubCell"/>
</dbReference>
<evidence type="ECO:0000256" key="4">
    <source>
        <dbReference type="ARBA" id="ARBA00011919"/>
    </source>
</evidence>
<comment type="subcellular location">
    <subcellularLocation>
        <location evidence="1 13">Cytoplasm</location>
    </subcellularLocation>
</comment>
<dbReference type="EMBL" id="JAIXMP010000034">
    <property type="protein sequence ID" value="KAI9249744.1"/>
    <property type="molecule type" value="Genomic_DNA"/>
</dbReference>
<gene>
    <name evidence="14" type="ORF">BDA99DRAFT_445417</name>
</gene>
<feature type="binding site" evidence="12">
    <location>
        <position position="200"/>
    </location>
    <ligand>
        <name>Fe cation</name>
        <dbReference type="ChEBI" id="CHEBI:24875"/>
        <label>1</label>
    </ligand>
</feature>
<dbReference type="AlphaFoldDB" id="A0AAD5JQJ9"/>
<evidence type="ECO:0000313" key="14">
    <source>
        <dbReference type="EMBL" id="KAI9249744.1"/>
    </source>
</evidence>
<evidence type="ECO:0000256" key="9">
    <source>
        <dbReference type="ARBA" id="ARBA00023004"/>
    </source>
</evidence>
<dbReference type="GO" id="GO:0005506">
    <property type="term" value="F:iron ion binding"/>
    <property type="evidence" value="ECO:0007669"/>
    <property type="project" value="InterPro"/>
</dbReference>
<evidence type="ECO:0000256" key="8">
    <source>
        <dbReference type="ARBA" id="ARBA00023002"/>
    </source>
</evidence>
<evidence type="ECO:0000313" key="15">
    <source>
        <dbReference type="Proteomes" id="UP001209540"/>
    </source>
</evidence>
<reference evidence="14" key="2">
    <citation type="submission" date="2023-02" db="EMBL/GenBank/DDBJ databases">
        <authorList>
            <consortium name="DOE Joint Genome Institute"/>
            <person name="Mondo S.J."/>
            <person name="Chang Y."/>
            <person name="Wang Y."/>
            <person name="Ahrendt S."/>
            <person name="Andreopoulos W."/>
            <person name="Barry K."/>
            <person name="Beard J."/>
            <person name="Benny G.L."/>
            <person name="Blankenship S."/>
            <person name="Bonito G."/>
            <person name="Cuomo C."/>
            <person name="Desiro A."/>
            <person name="Gervers K.A."/>
            <person name="Hundley H."/>
            <person name="Kuo A."/>
            <person name="LaButti K."/>
            <person name="Lang B.F."/>
            <person name="Lipzen A."/>
            <person name="O'Donnell K."/>
            <person name="Pangilinan J."/>
            <person name="Reynolds N."/>
            <person name="Sandor L."/>
            <person name="Smith M.W."/>
            <person name="Tsang A."/>
            <person name="Grigoriev I.V."/>
            <person name="Stajich J.E."/>
            <person name="Spatafora J.W."/>
        </authorList>
    </citation>
    <scope>NUCLEOTIDE SEQUENCE</scope>
    <source>
        <strain evidence="14">RSA 2281</strain>
    </source>
</reference>
<feature type="binding site" evidence="12">
    <location>
        <position position="257"/>
    </location>
    <ligand>
        <name>Fe cation</name>
        <dbReference type="ChEBI" id="CHEBI:24875"/>
        <label>1</label>
    </ligand>
</feature>
<evidence type="ECO:0000256" key="11">
    <source>
        <dbReference type="ARBA" id="ARBA00048271"/>
    </source>
</evidence>
<evidence type="ECO:0000256" key="1">
    <source>
        <dbReference type="ARBA" id="ARBA00004496"/>
    </source>
</evidence>
<keyword evidence="6 13" id="KW-0963">Cytoplasm</keyword>
<dbReference type="GO" id="GO:0019310">
    <property type="term" value="P:inositol catabolic process"/>
    <property type="evidence" value="ECO:0007669"/>
    <property type="project" value="UniProtKB-UniRule"/>
</dbReference>
<evidence type="ECO:0000256" key="5">
    <source>
        <dbReference type="ARBA" id="ARBA00019269"/>
    </source>
</evidence>
<sequence>MSAQVASNIQDTEHQWEEFLKKKYGPYKTSTETKHFQEPIIAELADAKMEAFLLENHEKQTFEHVQTMKEKYGKLDKAYMGIWDMLLELDKIQLSKKDPQVPQKVHGFQMAEAMRREGQPRWLILTGLIHDLGKYMYLLGEKPWTVVGETFPVGCKFSNRVAYPRFFENNPDTKNKVYSTKLGIYEPHCGLSNVNFSFGHDEYFYMVCKELGLPQEMLYIIRFHSFYSCLLEGDYTFLLTEHDIEMMKWVKVFLQYDLYSRGEKIPVDINELKPYYDGLIAEYFPEKIRW</sequence>
<feature type="binding site" evidence="12">
    <location>
        <position position="130"/>
    </location>
    <ligand>
        <name>Fe cation</name>
        <dbReference type="ChEBI" id="CHEBI:24875"/>
        <label>1</label>
    </ligand>
</feature>
<proteinExistence type="inferred from homology"/>
<dbReference type="InterPro" id="IPR007828">
    <property type="entry name" value="Inositol_oxygenase"/>
</dbReference>
<keyword evidence="15" id="KW-1185">Reference proteome</keyword>
<evidence type="ECO:0000256" key="6">
    <source>
        <dbReference type="ARBA" id="ARBA00022490"/>
    </source>
</evidence>
<dbReference type="Pfam" id="PF05153">
    <property type="entry name" value="MIOX"/>
    <property type="match status" value="1"/>
</dbReference>
<feature type="binding site" evidence="12">
    <location>
        <position position="106"/>
    </location>
    <ligand>
        <name>Fe cation</name>
        <dbReference type="ChEBI" id="CHEBI:24875"/>
        <label>1</label>
    </ligand>
</feature>
<feature type="binding site" evidence="12">
    <location>
        <position position="131"/>
    </location>
    <ligand>
        <name>Fe cation</name>
        <dbReference type="ChEBI" id="CHEBI:24875"/>
        <label>1</label>
    </ligand>
</feature>